<protein>
    <submittedName>
        <fullName evidence="1">Putative N-formylglutamate deformylase</fullName>
        <ecNumber evidence="1">3.5.1.68</ecNumber>
    </submittedName>
</protein>
<dbReference type="KEGG" id="goy:GLS_c12560"/>
<evidence type="ECO:0000313" key="2">
    <source>
        <dbReference type="Proteomes" id="UP000031656"/>
    </source>
</evidence>
<keyword evidence="1" id="KW-0378">Hydrolase</keyword>
<dbReference type="InterPro" id="IPR007709">
    <property type="entry name" value="N-FG_amidohydro"/>
</dbReference>
<organism evidence="1 2">
    <name type="scientific">Gluconobacter oxydans DSM 3504</name>
    <dbReference type="NCBI Taxonomy" id="1288313"/>
    <lineage>
        <taxon>Bacteria</taxon>
        <taxon>Pseudomonadati</taxon>
        <taxon>Pseudomonadota</taxon>
        <taxon>Alphaproteobacteria</taxon>
        <taxon>Acetobacterales</taxon>
        <taxon>Acetobacteraceae</taxon>
        <taxon>Gluconobacter</taxon>
    </lineage>
</organism>
<dbReference type="Pfam" id="PF05013">
    <property type="entry name" value="FGase"/>
    <property type="match status" value="1"/>
</dbReference>
<accession>A0A067Z3R8</accession>
<dbReference type="Gene3D" id="3.40.630.40">
    <property type="entry name" value="Zn-dependent exopeptidases"/>
    <property type="match status" value="1"/>
</dbReference>
<dbReference type="AlphaFoldDB" id="A0A067Z3R8"/>
<dbReference type="NCBIfam" id="TIGR02017">
    <property type="entry name" value="hutG_amidohyd"/>
    <property type="match status" value="1"/>
</dbReference>
<proteinExistence type="predicted"/>
<dbReference type="InterPro" id="IPR010247">
    <property type="entry name" value="HutG_amidohyd"/>
</dbReference>
<reference evidence="1 2" key="1">
    <citation type="journal article" date="2015" name="Appl. Microbiol. Biotechnol.">
        <title>The consequence of an additional NADH dehydrogenase paralog on the growth of Gluconobacter oxydans DSM3504.</title>
        <authorList>
            <person name="Kostner D."/>
            <person name="Luchterhand B."/>
            <person name="Junker A."/>
            <person name="Volland S."/>
            <person name="Daniel R."/>
            <person name="Buchs J."/>
            <person name="Liebl W."/>
            <person name="Ehrenreich A."/>
        </authorList>
    </citation>
    <scope>NUCLEOTIDE SEQUENCE [LARGE SCALE GENOMIC DNA]</scope>
    <source>
        <strain evidence="1">DSM 3504</strain>
    </source>
</reference>
<dbReference type="Proteomes" id="UP000031656">
    <property type="component" value="Chromosome"/>
</dbReference>
<dbReference type="GeneID" id="56905486"/>
<dbReference type="SUPFAM" id="SSF53187">
    <property type="entry name" value="Zn-dependent exopeptidases"/>
    <property type="match status" value="1"/>
</dbReference>
<sequence>MTDVFSFVRGTMPVLVTLPHSGCHLAPGMERRMTERGRQLPDTDWYMEHLYACALSKGMGVLKAHHSRYVVDLNRGADDAALYPGRPSTGLVPALTFDGQPIYHEGQAPDESEIAERREAYWRPYHEAVAEELERLRQKWGWAVLWDGHSIKSSIPRLFEGTLPDLNLGTNSGQSCDGELQTLLAQRLAGNAAYSHVVNGRFKGGYTTRHYGQPERGIHAIQLEIAQSTYLRSEEAPWPIDLEKAVRLSRMIDGLLETALCWRPEAACSGK</sequence>
<dbReference type="GO" id="GO:0050129">
    <property type="term" value="F:N-formylglutamate deformylase activity"/>
    <property type="evidence" value="ECO:0007669"/>
    <property type="project" value="UniProtKB-EC"/>
</dbReference>
<dbReference type="EC" id="3.5.1.68" evidence="1"/>
<evidence type="ECO:0000313" key="1">
    <source>
        <dbReference type="EMBL" id="AHK71153.1"/>
    </source>
</evidence>
<dbReference type="HOGENOM" id="CLU_069318_0_0_5"/>
<name>A0A067Z3R8_GLUOY</name>
<dbReference type="RefSeq" id="WP_041111608.1">
    <property type="nucleotide sequence ID" value="NZ_CP004373.1"/>
</dbReference>
<gene>
    <name evidence="1" type="ORF">GLS_c12560</name>
</gene>
<dbReference type="EMBL" id="CP004373">
    <property type="protein sequence ID" value="AHK71153.1"/>
    <property type="molecule type" value="Genomic_DNA"/>
</dbReference>